<evidence type="ECO:0000256" key="3">
    <source>
        <dbReference type="ARBA" id="ARBA00023125"/>
    </source>
</evidence>
<dbReference type="GO" id="GO:0003677">
    <property type="term" value="F:DNA binding"/>
    <property type="evidence" value="ECO:0007669"/>
    <property type="project" value="UniProtKB-KW"/>
</dbReference>
<comment type="similarity">
    <text evidence="1">Belongs to the BlaI transcriptional regulatory family.</text>
</comment>
<dbReference type="InterPro" id="IPR036390">
    <property type="entry name" value="WH_DNA-bd_sf"/>
</dbReference>
<dbReference type="Pfam" id="PF03965">
    <property type="entry name" value="Penicillinase_R"/>
    <property type="match status" value="1"/>
</dbReference>
<gene>
    <name evidence="5" type="ORF">CRP01_35630</name>
</gene>
<dbReference type="RefSeq" id="WP_099154867.1">
    <property type="nucleotide sequence ID" value="NZ_PDUD01000050.1"/>
</dbReference>
<reference evidence="5 6" key="1">
    <citation type="submission" date="2017-10" db="EMBL/GenBank/DDBJ databases">
        <title>The draft genome sequence of Lewinella nigricans NBRC 102662.</title>
        <authorList>
            <person name="Wang K."/>
        </authorList>
    </citation>
    <scope>NUCLEOTIDE SEQUENCE [LARGE SCALE GENOMIC DNA]</scope>
    <source>
        <strain evidence="5 6">NBRC 102662</strain>
    </source>
</reference>
<dbReference type="Gene3D" id="1.10.4040.10">
    <property type="entry name" value="Penicillinase repressor domain"/>
    <property type="match status" value="1"/>
</dbReference>
<dbReference type="GO" id="GO:0045892">
    <property type="term" value="P:negative regulation of DNA-templated transcription"/>
    <property type="evidence" value="ECO:0007669"/>
    <property type="project" value="InterPro"/>
</dbReference>
<dbReference type="InterPro" id="IPR005650">
    <property type="entry name" value="BlaI_family"/>
</dbReference>
<evidence type="ECO:0000256" key="1">
    <source>
        <dbReference type="ARBA" id="ARBA00011046"/>
    </source>
</evidence>
<keyword evidence="6" id="KW-1185">Reference proteome</keyword>
<dbReference type="Proteomes" id="UP000223913">
    <property type="component" value="Unassembled WGS sequence"/>
</dbReference>
<dbReference type="EMBL" id="PDUD01000050">
    <property type="protein sequence ID" value="PHN01742.1"/>
    <property type="molecule type" value="Genomic_DNA"/>
</dbReference>
<dbReference type="AlphaFoldDB" id="A0A2D0MZM4"/>
<evidence type="ECO:0000313" key="5">
    <source>
        <dbReference type="EMBL" id="PHN01742.1"/>
    </source>
</evidence>
<dbReference type="OrthoDB" id="279010at2"/>
<dbReference type="PIRSF" id="PIRSF019455">
    <property type="entry name" value="CopR_AtkY"/>
    <property type="match status" value="1"/>
</dbReference>
<proteinExistence type="inferred from homology"/>
<dbReference type="SUPFAM" id="SSF46785">
    <property type="entry name" value="Winged helix' DNA-binding domain"/>
    <property type="match status" value="1"/>
</dbReference>
<evidence type="ECO:0000256" key="2">
    <source>
        <dbReference type="ARBA" id="ARBA00023015"/>
    </source>
</evidence>
<evidence type="ECO:0000313" key="6">
    <source>
        <dbReference type="Proteomes" id="UP000223913"/>
    </source>
</evidence>
<protein>
    <submittedName>
        <fullName evidence="5">Transcriptional regulator</fullName>
    </submittedName>
</protein>
<keyword evidence="3" id="KW-0238">DNA-binding</keyword>
<keyword evidence="2" id="KW-0805">Transcription regulation</keyword>
<sequence length="123" mass="13878">MKKPTDAELDILAVLWQNGSSSVREVHAALSEQRDVVYTTTLKTMQVMTEKGFLKRDTSRKTHIYQAVIEAEMIREDMVDKVVNTVFAGSPLKLVLHALGSKSTSAEDLDQIKKMIENLEKEQ</sequence>
<dbReference type="InterPro" id="IPR036388">
    <property type="entry name" value="WH-like_DNA-bd_sf"/>
</dbReference>
<accession>A0A2D0MZM4</accession>
<name>A0A2D0MZM4_FLAN2</name>
<comment type="caution">
    <text evidence="5">The sequence shown here is derived from an EMBL/GenBank/DDBJ whole genome shotgun (WGS) entry which is preliminary data.</text>
</comment>
<dbReference type="Gene3D" id="1.10.10.10">
    <property type="entry name" value="Winged helix-like DNA-binding domain superfamily/Winged helix DNA-binding domain"/>
    <property type="match status" value="1"/>
</dbReference>
<evidence type="ECO:0000256" key="4">
    <source>
        <dbReference type="ARBA" id="ARBA00023163"/>
    </source>
</evidence>
<keyword evidence="4" id="KW-0804">Transcription</keyword>
<organism evidence="5 6">
    <name type="scientific">Flavilitoribacter nigricans (strain ATCC 23147 / DSM 23189 / NBRC 102662 / NCIMB 1420 / SS-2)</name>
    <name type="common">Lewinella nigricans</name>
    <dbReference type="NCBI Taxonomy" id="1122177"/>
    <lineage>
        <taxon>Bacteria</taxon>
        <taxon>Pseudomonadati</taxon>
        <taxon>Bacteroidota</taxon>
        <taxon>Saprospiria</taxon>
        <taxon>Saprospirales</taxon>
        <taxon>Lewinellaceae</taxon>
        <taxon>Flavilitoribacter</taxon>
    </lineage>
</organism>